<dbReference type="PROSITE" id="PS51063">
    <property type="entry name" value="HTH_CRP_2"/>
    <property type="match status" value="1"/>
</dbReference>
<dbReference type="SUPFAM" id="SSF51206">
    <property type="entry name" value="cAMP-binding domain-like"/>
    <property type="match status" value="1"/>
</dbReference>
<dbReference type="Gene3D" id="1.10.10.10">
    <property type="entry name" value="Winged helix-like DNA-binding domain superfamily/Winged helix DNA-binding domain"/>
    <property type="match status" value="1"/>
</dbReference>
<evidence type="ECO:0000259" key="4">
    <source>
        <dbReference type="PROSITE" id="PS50042"/>
    </source>
</evidence>
<keyword evidence="2" id="KW-0238">DNA-binding</keyword>
<dbReference type="Proteomes" id="UP000654452">
    <property type="component" value="Unassembled WGS sequence"/>
</dbReference>
<comment type="caution">
    <text evidence="6">The sequence shown here is derived from an EMBL/GenBank/DDBJ whole genome shotgun (WGS) entry which is preliminary data.</text>
</comment>
<evidence type="ECO:0000259" key="5">
    <source>
        <dbReference type="PROSITE" id="PS51063"/>
    </source>
</evidence>
<evidence type="ECO:0000313" key="6">
    <source>
        <dbReference type="EMBL" id="MBK4722975.1"/>
    </source>
</evidence>
<evidence type="ECO:0000256" key="3">
    <source>
        <dbReference type="ARBA" id="ARBA00023163"/>
    </source>
</evidence>
<organism evidence="6 7">
    <name type="scientific">Azospirillum aestuarii</name>
    <dbReference type="NCBI Taxonomy" id="2802052"/>
    <lineage>
        <taxon>Bacteria</taxon>
        <taxon>Pseudomonadati</taxon>
        <taxon>Pseudomonadota</taxon>
        <taxon>Alphaproteobacteria</taxon>
        <taxon>Rhodospirillales</taxon>
        <taxon>Azospirillaceae</taxon>
        <taxon>Azospirillum</taxon>
    </lineage>
</organism>
<evidence type="ECO:0000313" key="7">
    <source>
        <dbReference type="Proteomes" id="UP000654452"/>
    </source>
</evidence>
<feature type="domain" description="Cyclic nucleotide-binding" evidence="4">
    <location>
        <begin position="15"/>
        <end position="115"/>
    </location>
</feature>
<keyword evidence="3" id="KW-0804">Transcription</keyword>
<gene>
    <name evidence="6" type="ORF">JJL56_29380</name>
</gene>
<dbReference type="Gene3D" id="2.60.120.10">
    <property type="entry name" value="Jelly Rolls"/>
    <property type="match status" value="1"/>
</dbReference>
<accession>A0ABS1I7C4</accession>
<dbReference type="InterPro" id="IPR036390">
    <property type="entry name" value="WH_DNA-bd_sf"/>
</dbReference>
<keyword evidence="1" id="KW-0805">Transcription regulation</keyword>
<reference evidence="6 7" key="1">
    <citation type="submission" date="2021-01" db="EMBL/GenBank/DDBJ databases">
        <title>Azospirillum sp. YIM DDC1 draft genome.</title>
        <authorList>
            <person name="Wang Y.-X."/>
        </authorList>
    </citation>
    <scope>NUCLEOTIDE SEQUENCE [LARGE SCALE GENOMIC DNA]</scope>
    <source>
        <strain evidence="6 7">YIM DDC1</strain>
    </source>
</reference>
<dbReference type="InterPro" id="IPR036388">
    <property type="entry name" value="WH-like_DNA-bd_sf"/>
</dbReference>
<name>A0ABS1I7C4_9PROT</name>
<dbReference type="Pfam" id="PF13545">
    <property type="entry name" value="HTH_Crp_2"/>
    <property type="match status" value="1"/>
</dbReference>
<dbReference type="PANTHER" id="PTHR24567:SF74">
    <property type="entry name" value="HTH-TYPE TRANSCRIPTIONAL REGULATOR ARCR"/>
    <property type="match status" value="1"/>
</dbReference>
<dbReference type="InterPro" id="IPR014710">
    <property type="entry name" value="RmlC-like_jellyroll"/>
</dbReference>
<proteinExistence type="predicted"/>
<dbReference type="InterPro" id="IPR000595">
    <property type="entry name" value="cNMP-bd_dom"/>
</dbReference>
<dbReference type="PROSITE" id="PS50042">
    <property type="entry name" value="CNMP_BINDING_3"/>
    <property type="match status" value="1"/>
</dbReference>
<keyword evidence="7" id="KW-1185">Reference proteome</keyword>
<dbReference type="InterPro" id="IPR050397">
    <property type="entry name" value="Env_Response_Regulators"/>
</dbReference>
<evidence type="ECO:0000256" key="1">
    <source>
        <dbReference type="ARBA" id="ARBA00023015"/>
    </source>
</evidence>
<dbReference type="EMBL" id="JAEPIV010000036">
    <property type="protein sequence ID" value="MBK4722975.1"/>
    <property type="molecule type" value="Genomic_DNA"/>
</dbReference>
<dbReference type="Pfam" id="PF00027">
    <property type="entry name" value="cNMP_binding"/>
    <property type="match status" value="1"/>
</dbReference>
<dbReference type="InterPro" id="IPR012318">
    <property type="entry name" value="HTH_CRP"/>
</dbReference>
<dbReference type="InterPro" id="IPR018490">
    <property type="entry name" value="cNMP-bd_dom_sf"/>
</dbReference>
<dbReference type="SUPFAM" id="SSF46785">
    <property type="entry name" value="Winged helix' DNA-binding domain"/>
    <property type="match status" value="1"/>
</dbReference>
<protein>
    <submittedName>
        <fullName evidence="6">Crp/Fnr family transcriptional regulator</fullName>
    </submittedName>
</protein>
<feature type="domain" description="HTH crp-type" evidence="5">
    <location>
        <begin position="146"/>
        <end position="220"/>
    </location>
</feature>
<sequence length="235" mass="24976">MMDLNIARVVANTPILAHLPKEESQRLVAYGEGRTFAAGETLLLANEPAERFLIVLAGSVVLDRPADGLAPEIYGEGEPVGLEAVLDGGVQPAGAQALTEGGALIVPADGFRDHLETRFDMMLGLLAVTSARLRGTIHEITEIKLLSTTQRLASYLLGLAKAQARPGAAGPQKILLPCEKQVLAERLGMQPESLSRAFAKLRGVGLTTGRDEVVRIDSLSELARFCGELEGEFPG</sequence>
<dbReference type="SMART" id="SM00100">
    <property type="entry name" value="cNMP"/>
    <property type="match status" value="1"/>
</dbReference>
<dbReference type="RefSeq" id="WP_200487365.1">
    <property type="nucleotide sequence ID" value="NZ_JAEPIV010000036.1"/>
</dbReference>
<evidence type="ECO:0000256" key="2">
    <source>
        <dbReference type="ARBA" id="ARBA00023125"/>
    </source>
</evidence>
<dbReference type="PANTHER" id="PTHR24567">
    <property type="entry name" value="CRP FAMILY TRANSCRIPTIONAL REGULATORY PROTEIN"/>
    <property type="match status" value="1"/>
</dbReference>
<dbReference type="CDD" id="cd00038">
    <property type="entry name" value="CAP_ED"/>
    <property type="match status" value="1"/>
</dbReference>